<keyword evidence="2" id="KW-1185">Reference proteome</keyword>
<dbReference type="Proteomes" id="UP000224877">
    <property type="component" value="Segment"/>
</dbReference>
<dbReference type="InterPro" id="IPR027417">
    <property type="entry name" value="P-loop_NTPase"/>
</dbReference>
<keyword evidence="1" id="KW-0547">Nucleotide-binding</keyword>
<dbReference type="EMBL" id="LC168164">
    <property type="protein sequence ID" value="BAV39160.1"/>
    <property type="molecule type" value="Genomic_DNA"/>
</dbReference>
<keyword evidence="1" id="KW-0067">ATP-binding</keyword>
<sequence length="253" mass="29386">MNKIELKHDIINSEYTDYIYETYDIQNREQTVTEINYDLSKLEDENFNWNIGVIYGASGSGKTSILKDYGTLKDVNFDENKPLIQNFDFIEPREACKLLSSMGLSSVPSWLRPYKTLSNGEQYRAKLAYLVANSNEGEIILVDEYTSVVDRNVAKSMSFALQKYIRKYNKKIILACCHYDIMEWLTPDWTCSPQKGGALEIGEHRLGSRPKIELQVSRVEYGTWDLFKKHHYLTELNNKSYAHYLFTWNGVPV</sequence>
<evidence type="ECO:0000313" key="1">
    <source>
        <dbReference type="EMBL" id="BAV39160.1"/>
    </source>
</evidence>
<organism evidence="1 2">
    <name type="scientific">Tenacibaculum phage pT24</name>
    <dbReference type="NCBI Taxonomy" id="1880590"/>
    <lineage>
        <taxon>Viruses</taxon>
        <taxon>Duplodnaviria</taxon>
        <taxon>Heunggongvirae</taxon>
        <taxon>Uroviricota</taxon>
        <taxon>Caudoviricetes</taxon>
        <taxon>Kungbxnavirus</taxon>
        <taxon>Kungbxnavirus pT24</taxon>
    </lineage>
</organism>
<name>A0A1B4XWH0_9CAUD</name>
<proteinExistence type="predicted"/>
<evidence type="ECO:0000313" key="2">
    <source>
        <dbReference type="Proteomes" id="UP000224877"/>
    </source>
</evidence>
<protein>
    <submittedName>
        <fullName evidence="1">ABC transporter ATP-binding</fullName>
    </submittedName>
</protein>
<dbReference type="Gene3D" id="3.40.50.300">
    <property type="entry name" value="P-loop containing nucleotide triphosphate hydrolases"/>
    <property type="match status" value="1"/>
</dbReference>
<dbReference type="GO" id="GO:0005524">
    <property type="term" value="F:ATP binding"/>
    <property type="evidence" value="ECO:0007669"/>
    <property type="project" value="UniProtKB-KW"/>
</dbReference>
<reference evidence="1 2" key="1">
    <citation type="submission" date="2016-07" db="EMBL/GenBank/DDBJ databases">
        <title>Characterization of three bacteriophages infecting bacteria isolated from shrimp culture pond water.</title>
        <authorList>
            <person name="Khoa H.V."/>
        </authorList>
    </citation>
    <scope>NUCLEOTIDE SEQUENCE [LARGE SCALE GENOMIC DNA]</scope>
</reference>
<gene>
    <name evidence="1" type="ORF">BPT24_038</name>
</gene>
<accession>A0A1B4XWH0</accession>
<dbReference type="SUPFAM" id="SSF52540">
    <property type="entry name" value="P-loop containing nucleoside triphosphate hydrolases"/>
    <property type="match status" value="1"/>
</dbReference>